<proteinExistence type="predicted"/>
<gene>
    <name evidence="1" type="ORF">J2W98_003744</name>
</gene>
<dbReference type="EMBL" id="JAVDUG010000004">
    <property type="protein sequence ID" value="MDR6779464.1"/>
    <property type="molecule type" value="Genomic_DNA"/>
</dbReference>
<comment type="caution">
    <text evidence="1">The sequence shown here is derived from an EMBL/GenBank/DDBJ whole genome shotgun (WGS) entry which is preliminary data.</text>
</comment>
<keyword evidence="2" id="KW-1185">Reference proteome</keyword>
<protein>
    <submittedName>
        <fullName evidence="1">Uncharacterized protein</fullName>
    </submittedName>
</protein>
<reference evidence="1 2" key="1">
    <citation type="submission" date="2023-07" db="EMBL/GenBank/DDBJ databases">
        <title>Sorghum-associated microbial communities from plants grown in Nebraska, USA.</title>
        <authorList>
            <person name="Schachtman D."/>
        </authorList>
    </citation>
    <scope>NUCLEOTIDE SEQUENCE [LARGE SCALE GENOMIC DNA]</scope>
    <source>
        <strain evidence="1 2">BE143</strain>
    </source>
</reference>
<accession>A0ABU1QJW9</accession>
<organism evidence="1 2">
    <name type="scientific">Paenibacillus peoriae</name>
    <dbReference type="NCBI Taxonomy" id="59893"/>
    <lineage>
        <taxon>Bacteria</taxon>
        <taxon>Bacillati</taxon>
        <taxon>Bacillota</taxon>
        <taxon>Bacilli</taxon>
        <taxon>Bacillales</taxon>
        <taxon>Paenibacillaceae</taxon>
        <taxon>Paenibacillus</taxon>
    </lineage>
</organism>
<dbReference type="Proteomes" id="UP001266807">
    <property type="component" value="Unassembled WGS sequence"/>
</dbReference>
<dbReference type="RefSeq" id="WP_310168715.1">
    <property type="nucleotide sequence ID" value="NZ_JAVDUG010000004.1"/>
</dbReference>
<evidence type="ECO:0000313" key="2">
    <source>
        <dbReference type="Proteomes" id="UP001266807"/>
    </source>
</evidence>
<evidence type="ECO:0000313" key="1">
    <source>
        <dbReference type="EMBL" id="MDR6779464.1"/>
    </source>
</evidence>
<name>A0ABU1QJW9_9BACL</name>
<sequence length="89" mass="10587">MDVDKRSVLSGGMLVELSEIKDRMKKCCVEELINTYNLDSEVAKNILNNSSWNELVDESDCEELRWIGHYPFEYWAKYVWNEHREVIND</sequence>